<evidence type="ECO:0000259" key="1">
    <source>
        <dbReference type="Pfam" id="PF03724"/>
    </source>
</evidence>
<dbReference type="RefSeq" id="WP_123095583.1">
    <property type="nucleotide sequence ID" value="NZ_RIZG01000004.1"/>
</dbReference>
<organism evidence="3 4">
    <name type="scientific">Marinomonas hwangdonensis</name>
    <dbReference type="NCBI Taxonomy" id="1053647"/>
    <lineage>
        <taxon>Bacteria</taxon>
        <taxon>Pseudomonadati</taxon>
        <taxon>Pseudomonadota</taxon>
        <taxon>Gammaproteobacteria</taxon>
        <taxon>Oceanospirillales</taxon>
        <taxon>Oceanospirillaceae</taxon>
        <taxon>Marinomonas</taxon>
    </lineage>
</organism>
<feature type="domain" description="DUF306" evidence="1">
    <location>
        <begin position="235"/>
        <end position="344"/>
    </location>
</feature>
<dbReference type="OrthoDB" id="5348860at2"/>
<dbReference type="InterPro" id="IPR007298">
    <property type="entry name" value="Cu-R_lipoprotein_NlpE"/>
</dbReference>
<protein>
    <submittedName>
        <fullName evidence="3">META domain-containing protein</fullName>
    </submittedName>
</protein>
<dbReference type="Gene3D" id="2.40.50.540">
    <property type="match status" value="1"/>
</dbReference>
<dbReference type="InterPro" id="IPR005184">
    <property type="entry name" value="DUF306_Meta_HslJ"/>
</dbReference>
<dbReference type="InterPro" id="IPR038670">
    <property type="entry name" value="HslJ-like_sf"/>
</dbReference>
<dbReference type="InterPro" id="IPR033450">
    <property type="entry name" value="NlpE_C"/>
</dbReference>
<dbReference type="InterPro" id="IPR038139">
    <property type="entry name" value="NlpE_C_sf"/>
</dbReference>
<dbReference type="EMBL" id="RIZG01000004">
    <property type="protein sequence ID" value="RNF51070.1"/>
    <property type="molecule type" value="Genomic_DNA"/>
</dbReference>
<sequence length="364" mass="41008">MNQHFRYGIAVSVLTASLISGCSGVNTQISEEIIHSASNFPISANQSYFGVLPCDDCPSIEGARVETQLDLMANGMYLLTETDQARSEERSNAMGLWRVEGDRLVLLQGEVEYKVYFASEAGGWRQTGKHILDPIGWQPVSINKQIDGMLIYMADAPSIVECSTGTRLPVVMTPEWIEVERAYLDSRYLAGGYLYIEADVAIEWEEPEEGPARHHLRFGNLQRVVPGKTCGSPTALLANHEWDLVELDGFFSSDLDEMQARPYVRFNGQQLSGRTGCNVMAGTIHIEENTLSFGPIVSTRMFCQDAEKVESRFLQLIEEAKYSSLEGQQWTWYDKSMKRLMSFERKEAIETPTRLSNYKDTHTN</sequence>
<gene>
    <name evidence="3" type="ORF">EBI00_08905</name>
</gene>
<evidence type="ECO:0000259" key="2">
    <source>
        <dbReference type="Pfam" id="PF17185"/>
    </source>
</evidence>
<dbReference type="Gene3D" id="2.40.128.300">
    <property type="match status" value="1"/>
</dbReference>
<proteinExistence type="predicted"/>
<accession>A0A3M8Q7U1</accession>
<dbReference type="Pfam" id="PF04170">
    <property type="entry name" value="NlpE"/>
    <property type="match status" value="1"/>
</dbReference>
<evidence type="ECO:0000313" key="3">
    <source>
        <dbReference type="EMBL" id="RNF51070.1"/>
    </source>
</evidence>
<dbReference type="Gene3D" id="2.40.128.270">
    <property type="match status" value="1"/>
</dbReference>
<comment type="caution">
    <text evidence="3">The sequence shown here is derived from an EMBL/GenBank/DDBJ whole genome shotgun (WGS) entry which is preliminary data.</text>
</comment>
<dbReference type="InterPro" id="IPR053147">
    <property type="entry name" value="Hsp_HslJ-like"/>
</dbReference>
<dbReference type="Pfam" id="PF03724">
    <property type="entry name" value="META"/>
    <property type="match status" value="1"/>
</dbReference>
<reference evidence="3 4" key="1">
    <citation type="journal article" date="2012" name="Int. J. Syst. Evol. Microbiol.">
        <title>Marinomonas hwangdonensis sp. nov., isolated from seawater.</title>
        <authorList>
            <person name="Jung Y.T."/>
            <person name="Oh T.K."/>
            <person name="Yoon J.H."/>
        </authorList>
    </citation>
    <scope>NUCLEOTIDE SEQUENCE [LARGE SCALE GENOMIC DNA]</scope>
    <source>
        <strain evidence="3 4">HDW-15</strain>
    </source>
</reference>
<dbReference type="PANTHER" id="PTHR35535:SF2">
    <property type="entry name" value="DUF306 DOMAIN-CONTAINING PROTEIN"/>
    <property type="match status" value="1"/>
</dbReference>
<feature type="domain" description="NlpE C-terminal OB" evidence="2">
    <location>
        <begin position="144"/>
        <end position="230"/>
    </location>
</feature>
<evidence type="ECO:0000313" key="4">
    <source>
        <dbReference type="Proteomes" id="UP000280507"/>
    </source>
</evidence>
<dbReference type="PROSITE" id="PS51257">
    <property type="entry name" value="PROKAR_LIPOPROTEIN"/>
    <property type="match status" value="1"/>
</dbReference>
<name>A0A3M8Q7U1_9GAMM</name>
<dbReference type="InterPro" id="IPR043176">
    <property type="entry name" value="NlpE_N_sf"/>
</dbReference>
<keyword evidence="4" id="KW-1185">Reference proteome</keyword>
<dbReference type="Pfam" id="PF17185">
    <property type="entry name" value="NlpE_C"/>
    <property type="match status" value="1"/>
</dbReference>
<dbReference type="PANTHER" id="PTHR35535">
    <property type="entry name" value="HEAT SHOCK PROTEIN HSLJ"/>
    <property type="match status" value="1"/>
</dbReference>
<dbReference type="AlphaFoldDB" id="A0A3M8Q7U1"/>
<dbReference type="Proteomes" id="UP000280507">
    <property type="component" value="Unassembled WGS sequence"/>
</dbReference>